<evidence type="ECO:0000313" key="6">
    <source>
        <dbReference type="Proteomes" id="UP000622317"/>
    </source>
</evidence>
<dbReference type="PIRSF" id="PIRSF001235">
    <property type="entry name" value="Amidase_carbamoylase"/>
    <property type="match status" value="1"/>
</dbReference>
<evidence type="ECO:0000256" key="1">
    <source>
        <dbReference type="ARBA" id="ARBA00006153"/>
    </source>
</evidence>
<accession>A0A927IIH6</accession>
<dbReference type="CDD" id="cd03884">
    <property type="entry name" value="M20_bAS"/>
    <property type="match status" value="1"/>
</dbReference>
<dbReference type="InterPro" id="IPR036264">
    <property type="entry name" value="Bact_exopeptidase_dim_dom"/>
</dbReference>
<feature type="binding site" evidence="3">
    <location>
        <position position="83"/>
    </location>
    <ligand>
        <name>Zn(2+)</name>
        <dbReference type="ChEBI" id="CHEBI:29105"/>
        <label>1</label>
    </ligand>
</feature>
<evidence type="ECO:0000256" key="3">
    <source>
        <dbReference type="PIRSR" id="PIRSR001235-1"/>
    </source>
</evidence>
<reference evidence="5" key="1">
    <citation type="submission" date="2020-09" db="EMBL/GenBank/DDBJ databases">
        <title>Pelagicoccus enzymogenes sp. nov. with an EPS production, isolated from marine sediment.</title>
        <authorList>
            <person name="Feng X."/>
        </authorList>
    </citation>
    <scope>NUCLEOTIDE SEQUENCE</scope>
    <source>
        <strain evidence="5">NFK12</strain>
    </source>
</reference>
<dbReference type="EMBL" id="JACYFG010000040">
    <property type="protein sequence ID" value="MBD5781276.1"/>
    <property type="molecule type" value="Genomic_DNA"/>
</dbReference>
<dbReference type="Pfam" id="PF01546">
    <property type="entry name" value="Peptidase_M20"/>
    <property type="match status" value="1"/>
</dbReference>
<dbReference type="NCBIfam" id="TIGR01879">
    <property type="entry name" value="hydantase"/>
    <property type="match status" value="1"/>
</dbReference>
<comment type="caution">
    <text evidence="5">The sequence shown here is derived from an EMBL/GenBank/DDBJ whole genome shotgun (WGS) entry which is preliminary data.</text>
</comment>
<dbReference type="SUPFAM" id="SSF55031">
    <property type="entry name" value="Bacterial exopeptidase dimerisation domain"/>
    <property type="match status" value="1"/>
</dbReference>
<dbReference type="PANTHER" id="PTHR32494">
    <property type="entry name" value="ALLANTOATE DEIMINASE-RELATED"/>
    <property type="match status" value="1"/>
</dbReference>
<dbReference type="Gene3D" id="3.30.70.360">
    <property type="match status" value="1"/>
</dbReference>
<dbReference type="AlphaFoldDB" id="A0A927IIH6"/>
<feature type="binding site" evidence="3">
    <location>
        <position position="131"/>
    </location>
    <ligand>
        <name>Zn(2+)</name>
        <dbReference type="ChEBI" id="CHEBI:29105"/>
        <label>2</label>
    </ligand>
</feature>
<evidence type="ECO:0000256" key="2">
    <source>
        <dbReference type="ARBA" id="ARBA00022801"/>
    </source>
</evidence>
<keyword evidence="2 5" id="KW-0378">Hydrolase</keyword>
<sequence length="418" mass="45922">MALTIDIERLKQDFFELSEIGKNPEDRGLYRTAFSEADMQGREWLREKLDACGLQVRTDGAANVFGRLPCEEDSAKTILVGSHLDTVPCAGALDGSLGVLVALECLRTLKDEEAAESYARHLELVAFSDEEGRFGGMFGSQAVVGAVTPETLEYYSDLEGCTLAEAMTRCGMNPLDALDARLGPETIDSYLELHIEQGPVLDRLKKSVGIVENITGLFKWLIKIRGTANHAGTTPMEMREDAFMGLADFAHEIPRILEENGAESSRATIGRAQILPGAPNTVPGLVELTIDVRDTSKAVLEDLGQAFHRALSAIARRRKLMFDYEIQSVIEPTQCHEEIIDVLEAEAKELELDYLKMPSGAAHDAQIMAQLTRIGMIFVPSREGKSHSPAEWTAWSDIEAGANLALRALDRMARSTEK</sequence>
<dbReference type="InterPro" id="IPR011650">
    <property type="entry name" value="Peptidase_M20_dimer"/>
</dbReference>
<keyword evidence="3" id="KW-0862">Zinc</keyword>
<dbReference type="Proteomes" id="UP000622317">
    <property type="component" value="Unassembled WGS sequence"/>
</dbReference>
<evidence type="ECO:0000259" key="4">
    <source>
        <dbReference type="Pfam" id="PF07687"/>
    </source>
</evidence>
<dbReference type="Gene3D" id="3.40.630.10">
    <property type="entry name" value="Zn peptidases"/>
    <property type="match status" value="1"/>
</dbReference>
<dbReference type="GO" id="GO:0016813">
    <property type="term" value="F:hydrolase activity, acting on carbon-nitrogen (but not peptide) bonds, in linear amidines"/>
    <property type="evidence" value="ECO:0007669"/>
    <property type="project" value="InterPro"/>
</dbReference>
<proteinExistence type="inferred from homology"/>
<dbReference type="PROSITE" id="PS00758">
    <property type="entry name" value="ARGE_DAPE_CPG2_1"/>
    <property type="match status" value="1"/>
</dbReference>
<dbReference type="SUPFAM" id="SSF53187">
    <property type="entry name" value="Zn-dependent exopeptidases"/>
    <property type="match status" value="1"/>
</dbReference>
<dbReference type="GO" id="GO:0046872">
    <property type="term" value="F:metal ion binding"/>
    <property type="evidence" value="ECO:0007669"/>
    <property type="project" value="UniProtKB-KW"/>
</dbReference>
<gene>
    <name evidence="5" type="ORF">IEN85_17380</name>
</gene>
<comment type="cofactor">
    <cofactor evidence="3">
        <name>Zn(2+)</name>
        <dbReference type="ChEBI" id="CHEBI:29105"/>
    </cofactor>
    <text evidence="3">Binds 2 Zn(2+) ions per subunit.</text>
</comment>
<dbReference type="InterPro" id="IPR001261">
    <property type="entry name" value="ArgE/DapE_CS"/>
</dbReference>
<organism evidence="5 6">
    <name type="scientific">Pelagicoccus enzymogenes</name>
    <dbReference type="NCBI Taxonomy" id="2773457"/>
    <lineage>
        <taxon>Bacteria</taxon>
        <taxon>Pseudomonadati</taxon>
        <taxon>Verrucomicrobiota</taxon>
        <taxon>Opitutia</taxon>
        <taxon>Puniceicoccales</taxon>
        <taxon>Pelagicoccaceae</taxon>
        <taxon>Pelagicoccus</taxon>
    </lineage>
</organism>
<dbReference type="InterPro" id="IPR010158">
    <property type="entry name" value="Amidase_Cbmase"/>
</dbReference>
<feature type="domain" description="Peptidase M20 dimerisation" evidence="4">
    <location>
        <begin position="216"/>
        <end position="316"/>
    </location>
</feature>
<evidence type="ECO:0000313" key="5">
    <source>
        <dbReference type="EMBL" id="MBD5781276.1"/>
    </source>
</evidence>
<feature type="binding site" evidence="3">
    <location>
        <position position="94"/>
    </location>
    <ligand>
        <name>Zn(2+)</name>
        <dbReference type="ChEBI" id="CHEBI:29105"/>
        <label>1</label>
    </ligand>
</feature>
<feature type="binding site" evidence="3">
    <location>
        <position position="194"/>
    </location>
    <ligand>
        <name>Zn(2+)</name>
        <dbReference type="ChEBI" id="CHEBI:29105"/>
        <label>1</label>
    </ligand>
</feature>
<dbReference type="RefSeq" id="WP_191618375.1">
    <property type="nucleotide sequence ID" value="NZ_JACYFG010000040.1"/>
</dbReference>
<dbReference type="PANTHER" id="PTHR32494:SF5">
    <property type="entry name" value="ALLANTOATE AMIDOHYDROLASE"/>
    <property type="match status" value="1"/>
</dbReference>
<dbReference type="NCBIfam" id="NF006771">
    <property type="entry name" value="PRK09290.1-5"/>
    <property type="match status" value="1"/>
</dbReference>
<dbReference type="InterPro" id="IPR002933">
    <property type="entry name" value="Peptidase_M20"/>
</dbReference>
<protein>
    <submittedName>
        <fullName evidence="5">Zn-dependent hydrolase</fullName>
    </submittedName>
</protein>
<dbReference type="Pfam" id="PF07687">
    <property type="entry name" value="M20_dimer"/>
    <property type="match status" value="1"/>
</dbReference>
<name>A0A927IIH6_9BACT</name>
<keyword evidence="3" id="KW-0479">Metal-binding</keyword>
<feature type="binding site" evidence="3">
    <location>
        <position position="94"/>
    </location>
    <ligand>
        <name>Zn(2+)</name>
        <dbReference type="ChEBI" id="CHEBI:29105"/>
        <label>2</label>
    </ligand>
</feature>
<feature type="binding site" evidence="3">
    <location>
        <position position="387"/>
    </location>
    <ligand>
        <name>Zn(2+)</name>
        <dbReference type="ChEBI" id="CHEBI:29105"/>
        <label>2</label>
    </ligand>
</feature>
<keyword evidence="6" id="KW-1185">Reference proteome</keyword>
<comment type="similarity">
    <text evidence="1">Belongs to the peptidase M20 family.</text>
</comment>